<accession>A0A1Y5TTX6</accession>
<dbReference type="InParanoid" id="A0A1Y5TTX6"/>
<reference evidence="6 7" key="1">
    <citation type="submission" date="2017-03" db="EMBL/GenBank/DDBJ databases">
        <authorList>
            <person name="Afonso C.L."/>
            <person name="Miller P.J."/>
            <person name="Scott M.A."/>
            <person name="Spackman E."/>
            <person name="Goraichik I."/>
            <person name="Dimitrov K.M."/>
            <person name="Suarez D.L."/>
            <person name="Swayne D.E."/>
        </authorList>
    </citation>
    <scope>NUCLEOTIDE SEQUENCE [LARGE SCALE GENOMIC DNA]</scope>
    <source>
        <strain evidence="6 7">CECT 7691</strain>
    </source>
</reference>
<protein>
    <submittedName>
        <fullName evidence="6">Nitrilotriacetate monooxygenase component A</fullName>
        <ecNumber evidence="6">1.14.14.10</ecNumber>
    </submittedName>
</protein>
<dbReference type="GO" id="GO:0018529">
    <property type="term" value="F:nitrilotriacetate monooxygenase activity"/>
    <property type="evidence" value="ECO:0007669"/>
    <property type="project" value="UniProtKB-EC"/>
</dbReference>
<evidence type="ECO:0000256" key="1">
    <source>
        <dbReference type="ARBA" id="ARBA00022630"/>
    </source>
</evidence>
<dbReference type="FunCoup" id="A0A1Y5TTX6">
    <property type="interactions" value="103"/>
</dbReference>
<dbReference type="RefSeq" id="WP_176245137.1">
    <property type="nucleotide sequence ID" value="NZ_FWFR01000003.1"/>
</dbReference>
<dbReference type="AlphaFoldDB" id="A0A1Y5TTX6"/>
<dbReference type="EMBL" id="FWFR01000003">
    <property type="protein sequence ID" value="SLN72549.1"/>
    <property type="molecule type" value="Genomic_DNA"/>
</dbReference>
<dbReference type="Proteomes" id="UP000193200">
    <property type="component" value="Unassembled WGS sequence"/>
</dbReference>
<keyword evidence="3 6" id="KW-0560">Oxidoreductase</keyword>
<dbReference type="PANTHER" id="PTHR42847:SF4">
    <property type="entry name" value="ALKANESULFONATE MONOOXYGENASE-RELATED"/>
    <property type="match status" value="1"/>
</dbReference>
<feature type="domain" description="Luciferase-like" evidence="5">
    <location>
        <begin position="15"/>
        <end position="329"/>
    </location>
</feature>
<dbReference type="Gene3D" id="3.20.20.30">
    <property type="entry name" value="Luciferase-like domain"/>
    <property type="match status" value="1"/>
</dbReference>
<evidence type="ECO:0000313" key="7">
    <source>
        <dbReference type="Proteomes" id="UP000193200"/>
    </source>
</evidence>
<keyword evidence="7" id="KW-1185">Reference proteome</keyword>
<proteinExistence type="predicted"/>
<dbReference type="InterPro" id="IPR036661">
    <property type="entry name" value="Luciferase-like_sf"/>
</dbReference>
<organism evidence="6 7">
    <name type="scientific">Oceanibacterium hippocampi</name>
    <dbReference type="NCBI Taxonomy" id="745714"/>
    <lineage>
        <taxon>Bacteria</taxon>
        <taxon>Pseudomonadati</taxon>
        <taxon>Pseudomonadota</taxon>
        <taxon>Alphaproteobacteria</taxon>
        <taxon>Sneathiellales</taxon>
        <taxon>Sneathiellaceae</taxon>
        <taxon>Oceanibacterium</taxon>
    </lineage>
</organism>
<dbReference type="Pfam" id="PF00296">
    <property type="entry name" value="Bac_luciferase"/>
    <property type="match status" value="1"/>
</dbReference>
<evidence type="ECO:0000259" key="5">
    <source>
        <dbReference type="Pfam" id="PF00296"/>
    </source>
</evidence>
<dbReference type="SUPFAM" id="SSF51679">
    <property type="entry name" value="Bacterial luciferase-like"/>
    <property type="match status" value="1"/>
</dbReference>
<sequence>MSIRIGLFYPNFYADHALSGTVADANMPLESFETHRAVARACEDAQFDYVFMADGMAPYGPKTHEARIRDPLLMAPLLAMTVLGETTHLRCITTLHTSWHHPLTIARMGATLDSMSNGRWGINVVTGAGSFGPPLDPEAVGQFDHDQRYQRAAEAMEVMMQAWSGEPLDFAGDYFTVKGQIVAPVPVQKPRPLVVSAGASDAGRAFAGRYADYTFLPGRMAKDELLRRIGDMRNIAVESGRQASDIRVQMHASICVRETAEEAQKYSDWVAENVDLDLVVEYLNAVRAQISTYDDIYTQMGELQMREIGSVSGARKMHGSADAVADEIEMLHREFNADGIVITLPIWSPDEIRQLGALLMPRLAARGIWEPPAERNHGW</sequence>
<dbReference type="EC" id="1.14.14.10" evidence="6"/>
<evidence type="ECO:0000256" key="3">
    <source>
        <dbReference type="ARBA" id="ARBA00023002"/>
    </source>
</evidence>
<dbReference type="InterPro" id="IPR011251">
    <property type="entry name" value="Luciferase-like_dom"/>
</dbReference>
<dbReference type="InterPro" id="IPR050172">
    <property type="entry name" value="SsuD_RutA_monooxygenase"/>
</dbReference>
<name>A0A1Y5TTX6_9PROT</name>
<gene>
    <name evidence="6" type="primary">ntaA</name>
    <name evidence="6" type="ORF">OCH7691_03489</name>
</gene>
<keyword evidence="2" id="KW-0288">FMN</keyword>
<evidence type="ECO:0000256" key="2">
    <source>
        <dbReference type="ARBA" id="ARBA00022643"/>
    </source>
</evidence>
<dbReference type="PANTHER" id="PTHR42847">
    <property type="entry name" value="ALKANESULFONATE MONOOXYGENASE"/>
    <property type="match status" value="1"/>
</dbReference>
<keyword evidence="1" id="KW-0285">Flavoprotein</keyword>
<evidence type="ECO:0000256" key="4">
    <source>
        <dbReference type="ARBA" id="ARBA00023033"/>
    </source>
</evidence>
<keyword evidence="4 6" id="KW-0503">Monooxygenase</keyword>
<evidence type="ECO:0000313" key="6">
    <source>
        <dbReference type="EMBL" id="SLN72549.1"/>
    </source>
</evidence>